<sequence length="224" mass="26836">MYRNNTSKSCNKEEVKKHRILSNEELMECLGEESRAFHKNYFEPLENGTLTKELKLEMLIEVGKQIGPSKIRNGLIFELEKEIEADKIFGENSKEITNFLRTIMGEKGLIACQNSVKSGNPKELDDFNFEKFKNLINFDEAEKELEQKMEMVAEQYIEKMEMVAEQYIEKMEMVAEQYIEKMRKKWIRSQRRRSRFQRKKGKRGKRGRFQRKRGRMGRFQRRVL</sequence>
<protein>
    <submittedName>
        <fullName evidence="3">Uncharacterized protein</fullName>
    </submittedName>
</protein>
<gene>
    <name evidence="3" type="ORF">LCMiAC02_02900</name>
</gene>
<reference evidence="3" key="1">
    <citation type="journal article" date="2019" name="MBio">
        <title>Virus Genomes from Deep Sea Sediments Expand the Ocean Megavirome and Support Independent Origins of Viral Gigantism.</title>
        <authorList>
            <person name="Backstrom D."/>
            <person name="Yutin N."/>
            <person name="Jorgensen S.L."/>
            <person name="Dharamshi J."/>
            <person name="Homa F."/>
            <person name="Zaremba-Niedwiedzka K."/>
            <person name="Spang A."/>
            <person name="Wolf Y.I."/>
            <person name="Koonin E.V."/>
            <person name="Ettema T.J."/>
        </authorList>
    </citation>
    <scope>NUCLEOTIDE SEQUENCE</scope>
</reference>
<accession>A0A481Z2A9</accession>
<feature type="coiled-coil region" evidence="1">
    <location>
        <begin position="138"/>
        <end position="177"/>
    </location>
</feature>
<organism evidence="3">
    <name type="scientific">Mimivirus LCMiAC02</name>
    <dbReference type="NCBI Taxonomy" id="2506609"/>
    <lineage>
        <taxon>Viruses</taxon>
        <taxon>Varidnaviria</taxon>
        <taxon>Bamfordvirae</taxon>
        <taxon>Nucleocytoviricota</taxon>
        <taxon>Megaviricetes</taxon>
        <taxon>Imitervirales</taxon>
        <taxon>Mimiviridae</taxon>
        <taxon>Klosneuvirinae</taxon>
    </lineage>
</organism>
<proteinExistence type="predicted"/>
<name>A0A481Z2A9_9VIRU</name>
<evidence type="ECO:0000256" key="2">
    <source>
        <dbReference type="SAM" id="MobiDB-lite"/>
    </source>
</evidence>
<evidence type="ECO:0000256" key="1">
    <source>
        <dbReference type="SAM" id="Coils"/>
    </source>
</evidence>
<keyword evidence="1" id="KW-0175">Coiled coil</keyword>
<dbReference type="EMBL" id="MK500409">
    <property type="protein sequence ID" value="QBK89195.1"/>
    <property type="molecule type" value="Genomic_DNA"/>
</dbReference>
<evidence type="ECO:0000313" key="3">
    <source>
        <dbReference type="EMBL" id="QBK89195.1"/>
    </source>
</evidence>
<feature type="region of interest" description="Disordered" evidence="2">
    <location>
        <begin position="190"/>
        <end position="224"/>
    </location>
</feature>